<comment type="caution">
    <text evidence="8">The sequence shown here is derived from an EMBL/GenBank/DDBJ whole genome shotgun (WGS) entry which is preliminary data.</text>
</comment>
<evidence type="ECO:0000256" key="4">
    <source>
        <dbReference type="ARBA" id="ARBA00022833"/>
    </source>
</evidence>
<evidence type="ECO:0000256" key="3">
    <source>
        <dbReference type="ARBA" id="ARBA00022723"/>
    </source>
</evidence>
<evidence type="ECO:0000313" key="8">
    <source>
        <dbReference type="EMBL" id="MFC3831473.1"/>
    </source>
</evidence>
<keyword evidence="5" id="KW-0560">Oxidoreductase</keyword>
<dbReference type="Pfam" id="PF08240">
    <property type="entry name" value="ADH_N"/>
    <property type="match status" value="1"/>
</dbReference>
<protein>
    <submittedName>
        <fullName evidence="8">Zinc-binding dehydrogenase</fullName>
    </submittedName>
</protein>
<evidence type="ECO:0000256" key="2">
    <source>
        <dbReference type="ARBA" id="ARBA00008072"/>
    </source>
</evidence>
<dbReference type="InterPro" id="IPR013154">
    <property type="entry name" value="ADH-like_N"/>
</dbReference>
<name>A0ABV7Z2L6_9DEIO</name>
<dbReference type="SUPFAM" id="SSF51735">
    <property type="entry name" value="NAD(P)-binding Rossmann-fold domains"/>
    <property type="match status" value="1"/>
</dbReference>
<dbReference type="Proteomes" id="UP001595803">
    <property type="component" value="Unassembled WGS sequence"/>
</dbReference>
<dbReference type="Gene3D" id="3.90.180.10">
    <property type="entry name" value="Medium-chain alcohol dehydrogenases, catalytic domain"/>
    <property type="match status" value="1"/>
</dbReference>
<accession>A0ABV7Z2L6</accession>
<evidence type="ECO:0000259" key="6">
    <source>
        <dbReference type="Pfam" id="PF00107"/>
    </source>
</evidence>
<organism evidence="8 9">
    <name type="scientific">Deinococcus rufus</name>
    <dbReference type="NCBI Taxonomy" id="2136097"/>
    <lineage>
        <taxon>Bacteria</taxon>
        <taxon>Thermotogati</taxon>
        <taxon>Deinococcota</taxon>
        <taxon>Deinococci</taxon>
        <taxon>Deinococcales</taxon>
        <taxon>Deinococcaceae</taxon>
        <taxon>Deinococcus</taxon>
    </lineage>
</organism>
<keyword evidence="3" id="KW-0479">Metal-binding</keyword>
<evidence type="ECO:0000256" key="5">
    <source>
        <dbReference type="ARBA" id="ARBA00023002"/>
    </source>
</evidence>
<proteinExistence type="inferred from homology"/>
<comment type="cofactor">
    <cofactor evidence="1">
        <name>Zn(2+)</name>
        <dbReference type="ChEBI" id="CHEBI:29105"/>
    </cofactor>
</comment>
<reference evidence="9" key="1">
    <citation type="journal article" date="2019" name="Int. J. Syst. Evol. Microbiol.">
        <title>The Global Catalogue of Microorganisms (GCM) 10K type strain sequencing project: providing services to taxonomists for standard genome sequencing and annotation.</title>
        <authorList>
            <consortium name="The Broad Institute Genomics Platform"/>
            <consortium name="The Broad Institute Genome Sequencing Center for Infectious Disease"/>
            <person name="Wu L."/>
            <person name="Ma J."/>
        </authorList>
    </citation>
    <scope>NUCLEOTIDE SEQUENCE [LARGE SCALE GENOMIC DNA]</scope>
    <source>
        <strain evidence="9">CCTCC AB 2017081</strain>
    </source>
</reference>
<feature type="domain" description="Alcohol dehydrogenase-like C-terminal" evidence="6">
    <location>
        <begin position="179"/>
        <end position="301"/>
    </location>
</feature>
<evidence type="ECO:0000313" key="9">
    <source>
        <dbReference type="Proteomes" id="UP001595803"/>
    </source>
</evidence>
<dbReference type="PANTHER" id="PTHR43161">
    <property type="entry name" value="SORBITOL DEHYDROGENASE"/>
    <property type="match status" value="1"/>
</dbReference>
<dbReference type="InterPro" id="IPR036291">
    <property type="entry name" value="NAD(P)-bd_dom_sf"/>
</dbReference>
<keyword evidence="9" id="KW-1185">Reference proteome</keyword>
<keyword evidence="4" id="KW-0862">Zinc</keyword>
<evidence type="ECO:0000259" key="7">
    <source>
        <dbReference type="Pfam" id="PF08240"/>
    </source>
</evidence>
<dbReference type="RefSeq" id="WP_322473076.1">
    <property type="nucleotide sequence ID" value="NZ_JBHRZG010000001.1"/>
</dbReference>
<gene>
    <name evidence="8" type="ORF">ACFOSB_01175</name>
</gene>
<dbReference type="SUPFAM" id="SSF50129">
    <property type="entry name" value="GroES-like"/>
    <property type="match status" value="1"/>
</dbReference>
<dbReference type="EMBL" id="JBHRZG010000001">
    <property type="protein sequence ID" value="MFC3831473.1"/>
    <property type="molecule type" value="Genomic_DNA"/>
</dbReference>
<dbReference type="PANTHER" id="PTHR43161:SF9">
    <property type="entry name" value="SORBITOL DEHYDROGENASE"/>
    <property type="match status" value="1"/>
</dbReference>
<dbReference type="InterPro" id="IPR013149">
    <property type="entry name" value="ADH-like_C"/>
</dbReference>
<dbReference type="Gene3D" id="3.40.50.720">
    <property type="entry name" value="NAD(P)-binding Rossmann-like Domain"/>
    <property type="match status" value="1"/>
</dbReference>
<comment type="similarity">
    <text evidence="2">Belongs to the zinc-containing alcohol dehydrogenase family.</text>
</comment>
<evidence type="ECO:0000256" key="1">
    <source>
        <dbReference type="ARBA" id="ARBA00001947"/>
    </source>
</evidence>
<sequence>MSMQTAAIMQGDHHIEVGEILKPVPGPGDVLIRVGANSICGSDLHYWHEGKIGSAVVAGAFTPGHEFAGTVVEGSGAAHGLPDGTLVAVDPAQPCGHCFWCHEGNHHLCPNMVFVGAPPYAGAMAQYIAVPASSVYPVPDGFTAAQAALLEPLGVAMHALDLAKLRPGTHLAILGAGTIGLYVLMLARISGALTLSVIDPLAYRREKALSLGATAAYPDVPSYLAAVQDTPTRGADVVVEATTSPLGPRHATEAARIGGKVILVGIPDGDEFTLTGSLVRRKGLTIKLSRRMGHIYPRAIEYVRSGRIDVTAIVTHTLPLSQVRPAFEMLAAYRDDAIKVVLEP</sequence>
<feature type="domain" description="Alcohol dehydrogenase-like N-terminal" evidence="7">
    <location>
        <begin position="26"/>
        <end position="140"/>
    </location>
</feature>
<dbReference type="Pfam" id="PF00107">
    <property type="entry name" value="ADH_zinc_N"/>
    <property type="match status" value="1"/>
</dbReference>
<dbReference type="InterPro" id="IPR011032">
    <property type="entry name" value="GroES-like_sf"/>
</dbReference>